<evidence type="ECO:0000256" key="2">
    <source>
        <dbReference type="ARBA" id="ARBA00022475"/>
    </source>
</evidence>
<keyword evidence="2" id="KW-1003">Cell membrane</keyword>
<dbReference type="EMBL" id="JBBKTW010000007">
    <property type="protein sequence ID" value="MEN2990615.1"/>
    <property type="molecule type" value="Genomic_DNA"/>
</dbReference>
<evidence type="ECO:0000313" key="8">
    <source>
        <dbReference type="EMBL" id="MEN2990615.1"/>
    </source>
</evidence>
<organism evidence="8 9">
    <name type="scientific">Tistrella arctica</name>
    <dbReference type="NCBI Taxonomy" id="3133430"/>
    <lineage>
        <taxon>Bacteria</taxon>
        <taxon>Pseudomonadati</taxon>
        <taxon>Pseudomonadota</taxon>
        <taxon>Alphaproteobacteria</taxon>
        <taxon>Geminicoccales</taxon>
        <taxon>Geminicoccaceae</taxon>
        <taxon>Tistrella</taxon>
    </lineage>
</organism>
<keyword evidence="4 6" id="KW-1133">Transmembrane helix</keyword>
<evidence type="ECO:0000256" key="4">
    <source>
        <dbReference type="ARBA" id="ARBA00022989"/>
    </source>
</evidence>
<keyword evidence="3 6" id="KW-0812">Transmembrane</keyword>
<dbReference type="PANTHER" id="PTHR40077">
    <property type="entry name" value="MEMBRANE PROTEIN-RELATED"/>
    <property type="match status" value="1"/>
</dbReference>
<feature type="transmembrane region" description="Helical" evidence="6">
    <location>
        <begin position="15"/>
        <end position="34"/>
    </location>
</feature>
<feature type="domain" description="DUF3817" evidence="7">
    <location>
        <begin position="10"/>
        <end position="93"/>
    </location>
</feature>
<dbReference type="Pfam" id="PF12823">
    <property type="entry name" value="DUF3817"/>
    <property type="match status" value="1"/>
</dbReference>
<keyword evidence="5 6" id="KW-0472">Membrane</keyword>
<reference evidence="8 9" key="1">
    <citation type="submission" date="2024-03" db="EMBL/GenBank/DDBJ databases">
        <title>High-quality draft genome sequencing of Tistrella sp. BH-R2-4.</title>
        <authorList>
            <person name="Dong C."/>
        </authorList>
    </citation>
    <scope>NUCLEOTIDE SEQUENCE [LARGE SCALE GENOMIC DNA]</scope>
    <source>
        <strain evidence="8 9">BH-R2-4</strain>
    </source>
</reference>
<evidence type="ECO:0000256" key="1">
    <source>
        <dbReference type="ARBA" id="ARBA00004651"/>
    </source>
</evidence>
<dbReference type="Proteomes" id="UP001413721">
    <property type="component" value="Unassembled WGS sequence"/>
</dbReference>
<proteinExistence type="predicted"/>
<evidence type="ECO:0000256" key="3">
    <source>
        <dbReference type="ARBA" id="ARBA00022692"/>
    </source>
</evidence>
<sequence>MMVAASAGDLRRLRLASMIEGTTLVLLICIAVPLKHLWGMPEATRIMGPIHGLAFLAYLWVLTTVLSAGSWRRVEAVWLVLAAFIPFGAIAVAILLRRKGG</sequence>
<dbReference type="InterPro" id="IPR023845">
    <property type="entry name" value="DUF3817_TM"/>
</dbReference>
<dbReference type="PANTHER" id="PTHR40077:SF1">
    <property type="entry name" value="MEMBRANE PROTEIN"/>
    <property type="match status" value="1"/>
</dbReference>
<comment type="caution">
    <text evidence="8">The sequence shown here is derived from an EMBL/GenBank/DDBJ whole genome shotgun (WGS) entry which is preliminary data.</text>
</comment>
<evidence type="ECO:0000256" key="6">
    <source>
        <dbReference type="SAM" id="Phobius"/>
    </source>
</evidence>
<accession>A0ABU9YP65</accession>
<name>A0ABU9YP65_9PROT</name>
<feature type="transmembrane region" description="Helical" evidence="6">
    <location>
        <begin position="46"/>
        <end position="70"/>
    </location>
</feature>
<protein>
    <submittedName>
        <fullName evidence="8">DUF3817 domain-containing protein</fullName>
    </submittedName>
</protein>
<feature type="transmembrane region" description="Helical" evidence="6">
    <location>
        <begin position="76"/>
        <end position="96"/>
    </location>
</feature>
<evidence type="ECO:0000259" key="7">
    <source>
        <dbReference type="Pfam" id="PF12823"/>
    </source>
</evidence>
<keyword evidence="9" id="KW-1185">Reference proteome</keyword>
<dbReference type="RefSeq" id="WP_345932054.1">
    <property type="nucleotide sequence ID" value="NZ_JBBKTV010000002.1"/>
</dbReference>
<evidence type="ECO:0000313" key="9">
    <source>
        <dbReference type="Proteomes" id="UP001413721"/>
    </source>
</evidence>
<dbReference type="NCBIfam" id="TIGR03954">
    <property type="entry name" value="integ_memb_HG"/>
    <property type="match status" value="1"/>
</dbReference>
<comment type="subcellular location">
    <subcellularLocation>
        <location evidence="1">Cell membrane</location>
        <topology evidence="1">Multi-pass membrane protein</topology>
    </subcellularLocation>
</comment>
<evidence type="ECO:0000256" key="5">
    <source>
        <dbReference type="ARBA" id="ARBA00023136"/>
    </source>
</evidence>
<gene>
    <name evidence="8" type="ORF">WG926_20040</name>
</gene>